<evidence type="ECO:0000313" key="2">
    <source>
        <dbReference type="EMBL" id="OOQ49634.1"/>
    </source>
</evidence>
<sequence>MPTEDSPSGAVLICRADPDAVAPAAHLLRTGMLLTGAGAEWSVLVPDGTPWTHGEARADSHEGSGDGTGDPVDEVLARWAAALAVGAPWPVLGLWWDAGRAGLTVASGFRRPVGYGWLADGTPEGEDEALHTLAARLGLDPVLDLQDLEPLTRPDPEADAHTRVGVLLAVLTRAGLTLPAGFTPGAPARALRDAARARDDVQRIDWRGWRETVRTELDAMENAVEHSPLGPWLPWSGTPRAHVLALAQVTAAVPVTAWGLRKRSAGWIAAGALLLAHGLLGLAYDLGRPRD</sequence>
<evidence type="ECO:0000313" key="3">
    <source>
        <dbReference type="EMBL" id="QIT46588.1"/>
    </source>
</evidence>
<protein>
    <submittedName>
        <fullName evidence="3">Uncharacterized protein</fullName>
    </submittedName>
</protein>
<dbReference type="EMBL" id="LHQL01000011">
    <property type="protein sequence ID" value="OOQ49634.1"/>
    <property type="molecule type" value="Genomic_DNA"/>
</dbReference>
<evidence type="ECO:0000256" key="1">
    <source>
        <dbReference type="SAM" id="MobiDB-lite"/>
    </source>
</evidence>
<gene>
    <name evidence="2" type="ORF">AFM16_25765</name>
    <name evidence="3" type="ORF">HCX60_26205</name>
</gene>
<keyword evidence="4" id="KW-1185">Reference proteome</keyword>
<dbReference type="AlphaFoldDB" id="A0AAE6YBE0"/>
<reference evidence="3 5" key="2">
    <citation type="submission" date="2020-03" db="EMBL/GenBank/DDBJ databases">
        <title>Is there a link between lipid content and antibiotic production in Streptomyces?</title>
        <authorList>
            <person name="David M."/>
            <person name="Lejeune C."/>
            <person name="Abreu S."/>
            <person name="Thibessard A."/>
            <person name="Leblond P."/>
            <person name="Chaminade P."/>
            <person name="Virolle M.-J."/>
        </authorList>
    </citation>
    <scope>NUCLEOTIDE SEQUENCE [LARGE SCALE GENOMIC DNA]</scope>
    <source>
        <strain evidence="3 5">DSM 41481</strain>
    </source>
</reference>
<dbReference type="RefSeq" id="WP_078634781.1">
    <property type="nucleotide sequence ID" value="NZ_CM007717.1"/>
</dbReference>
<dbReference type="Proteomes" id="UP000190306">
    <property type="component" value="Chromosome"/>
</dbReference>
<dbReference type="Proteomes" id="UP000502504">
    <property type="component" value="Chromosome"/>
</dbReference>
<feature type="compositionally biased region" description="Basic and acidic residues" evidence="1">
    <location>
        <begin position="54"/>
        <end position="64"/>
    </location>
</feature>
<feature type="region of interest" description="Disordered" evidence="1">
    <location>
        <begin position="50"/>
        <end position="72"/>
    </location>
</feature>
<proteinExistence type="predicted"/>
<accession>A0AAE6YBE0</accession>
<evidence type="ECO:0000313" key="4">
    <source>
        <dbReference type="Proteomes" id="UP000190306"/>
    </source>
</evidence>
<organism evidence="3 5">
    <name type="scientific">Streptomyces antibioticus</name>
    <dbReference type="NCBI Taxonomy" id="1890"/>
    <lineage>
        <taxon>Bacteria</taxon>
        <taxon>Bacillati</taxon>
        <taxon>Actinomycetota</taxon>
        <taxon>Actinomycetes</taxon>
        <taxon>Kitasatosporales</taxon>
        <taxon>Streptomycetaceae</taxon>
        <taxon>Streptomyces</taxon>
    </lineage>
</organism>
<reference evidence="2 4" key="1">
    <citation type="submission" date="2015-07" db="EMBL/GenBank/DDBJ databases">
        <title>Draft Genome Sequence of Streptomyces antibioticus, IMRU 3720 reveals insights in the evolution of actinomycin biosynthetic gene clusters in Streptomyces.</title>
        <authorList>
            <person name="Crnovcic I."/>
            <person name="Ruckert C."/>
            <person name="Kalinowksi J."/>
            <person name="Keller U."/>
        </authorList>
    </citation>
    <scope>NUCLEOTIDE SEQUENCE [LARGE SCALE GENOMIC DNA]</scope>
    <source>
        <strain evidence="2 4">DSM 41481</strain>
    </source>
</reference>
<evidence type="ECO:0000313" key="5">
    <source>
        <dbReference type="Proteomes" id="UP000502504"/>
    </source>
</evidence>
<name>A0AAE6YBE0_STRAT</name>
<dbReference type="EMBL" id="CP050692">
    <property type="protein sequence ID" value="QIT46588.1"/>
    <property type="molecule type" value="Genomic_DNA"/>
</dbReference>